<name>A0AAD5U6V4_9FUNG</name>
<dbReference type="GO" id="GO:0006302">
    <property type="term" value="P:double-strand break repair"/>
    <property type="evidence" value="ECO:0007669"/>
    <property type="project" value="TreeGrafter"/>
</dbReference>
<accession>A0AAD5U6V4</accession>
<keyword evidence="3" id="KW-1185">Reference proteome</keyword>
<feature type="coiled-coil region" evidence="1">
    <location>
        <begin position="29"/>
        <end position="144"/>
    </location>
</feature>
<dbReference type="EMBL" id="JADGJW010000072">
    <property type="protein sequence ID" value="KAJ3225056.1"/>
    <property type="molecule type" value="Genomic_DNA"/>
</dbReference>
<dbReference type="GO" id="GO:0051880">
    <property type="term" value="F:G-quadruplex DNA binding"/>
    <property type="evidence" value="ECO:0007669"/>
    <property type="project" value="TreeGrafter"/>
</dbReference>
<dbReference type="Gene3D" id="3.40.50.300">
    <property type="entry name" value="P-loop containing nucleotide triphosphate hydrolases"/>
    <property type="match status" value="1"/>
</dbReference>
<reference evidence="2" key="1">
    <citation type="submission" date="2020-05" db="EMBL/GenBank/DDBJ databases">
        <title>Phylogenomic resolution of chytrid fungi.</title>
        <authorList>
            <person name="Stajich J.E."/>
            <person name="Amses K."/>
            <person name="Simmons R."/>
            <person name="Seto K."/>
            <person name="Myers J."/>
            <person name="Bonds A."/>
            <person name="Quandt C.A."/>
            <person name="Barry K."/>
            <person name="Liu P."/>
            <person name="Grigoriev I."/>
            <person name="Longcore J.E."/>
            <person name="James T.Y."/>
        </authorList>
    </citation>
    <scope>NUCLEOTIDE SEQUENCE</scope>
    <source>
        <strain evidence="2">JEL0476</strain>
    </source>
</reference>
<dbReference type="InterPro" id="IPR027417">
    <property type="entry name" value="P-loop_NTPase"/>
</dbReference>
<sequence length="458" mass="53348">MNNEISLVQAELQEIKNLSAKAKEFCRLDRDLKNINNELKKLLDELANDDNSISGESVEEAQHQLDLNNKKCSEIRRDIDKLNLESRNKQSSLVQLEQKVRNLKEDTQNLKFEFKEVERLKKGLEEVKVESEKSFKENEKIEQALFELSPRINQTEEELTMLRSKSSRDDREALMALNNLQQSENQINSVQRDIVRYINSGGDELFKSCQLELESLQQKHKLLQNSRNKVIDNIAAINQEVNRIELIRETLKKNLELRQQKKNFKETEAEVKNLEDSLKSYDTDNLNEKYKRLKKKHESLVDERAGLVGELKQLEDQLKRMELELENDYKDIDQKFHDHNVKLKMDTLANADLERYAKALDGAIMKYHSLKMEEINKIIKELWGNTYQGLGMDIDTVEIRADNENTKGGRSYNYRVVMIKRDTELDMRGRCSAGQKVLASLIIRLTLAETFGLNCGIL</sequence>
<evidence type="ECO:0000313" key="3">
    <source>
        <dbReference type="Proteomes" id="UP001211065"/>
    </source>
</evidence>
<dbReference type="GO" id="GO:0000794">
    <property type="term" value="C:condensed nuclear chromosome"/>
    <property type="evidence" value="ECO:0007669"/>
    <property type="project" value="TreeGrafter"/>
</dbReference>
<dbReference type="GO" id="GO:0000722">
    <property type="term" value="P:telomere maintenance via recombination"/>
    <property type="evidence" value="ECO:0007669"/>
    <property type="project" value="TreeGrafter"/>
</dbReference>
<dbReference type="AlphaFoldDB" id="A0AAD5U6V4"/>
<dbReference type="PANTHER" id="PTHR18867">
    <property type="entry name" value="RAD50"/>
    <property type="match status" value="1"/>
</dbReference>
<dbReference type="GO" id="GO:0003691">
    <property type="term" value="F:double-stranded telomeric DNA binding"/>
    <property type="evidence" value="ECO:0007669"/>
    <property type="project" value="TreeGrafter"/>
</dbReference>
<protein>
    <submittedName>
        <fullName evidence="2">DNA repair protein rad50</fullName>
    </submittedName>
</protein>
<evidence type="ECO:0000256" key="1">
    <source>
        <dbReference type="SAM" id="Coils"/>
    </source>
</evidence>
<feature type="coiled-coil region" evidence="1">
    <location>
        <begin position="173"/>
        <end position="331"/>
    </location>
</feature>
<organism evidence="2 3">
    <name type="scientific">Clydaea vesicula</name>
    <dbReference type="NCBI Taxonomy" id="447962"/>
    <lineage>
        <taxon>Eukaryota</taxon>
        <taxon>Fungi</taxon>
        <taxon>Fungi incertae sedis</taxon>
        <taxon>Chytridiomycota</taxon>
        <taxon>Chytridiomycota incertae sedis</taxon>
        <taxon>Chytridiomycetes</taxon>
        <taxon>Lobulomycetales</taxon>
        <taxon>Lobulomycetaceae</taxon>
        <taxon>Clydaea</taxon>
    </lineage>
</organism>
<dbReference type="GO" id="GO:0007004">
    <property type="term" value="P:telomere maintenance via telomerase"/>
    <property type="evidence" value="ECO:0007669"/>
    <property type="project" value="TreeGrafter"/>
</dbReference>
<dbReference type="GO" id="GO:0043047">
    <property type="term" value="F:single-stranded telomeric DNA binding"/>
    <property type="evidence" value="ECO:0007669"/>
    <property type="project" value="TreeGrafter"/>
</dbReference>
<dbReference type="GO" id="GO:0070192">
    <property type="term" value="P:chromosome organization involved in meiotic cell cycle"/>
    <property type="evidence" value="ECO:0007669"/>
    <property type="project" value="TreeGrafter"/>
</dbReference>
<evidence type="ECO:0000313" key="2">
    <source>
        <dbReference type="EMBL" id="KAJ3225056.1"/>
    </source>
</evidence>
<comment type="caution">
    <text evidence="2">The sequence shown here is derived from an EMBL/GenBank/DDBJ whole genome shotgun (WGS) entry which is preliminary data.</text>
</comment>
<dbReference type="GO" id="GO:0030870">
    <property type="term" value="C:Mre11 complex"/>
    <property type="evidence" value="ECO:0007669"/>
    <property type="project" value="TreeGrafter"/>
</dbReference>
<dbReference type="PANTHER" id="PTHR18867:SF12">
    <property type="entry name" value="DNA REPAIR PROTEIN RAD50"/>
    <property type="match status" value="1"/>
</dbReference>
<dbReference type="Proteomes" id="UP001211065">
    <property type="component" value="Unassembled WGS sequence"/>
</dbReference>
<gene>
    <name evidence="2" type="primary">RAD50_2</name>
    <name evidence="2" type="ORF">HK099_007431</name>
</gene>
<keyword evidence="1" id="KW-0175">Coiled coil</keyword>
<proteinExistence type="predicted"/>